<feature type="domain" description="Chromo" evidence="5">
    <location>
        <begin position="62"/>
        <end position="138"/>
    </location>
</feature>
<dbReference type="CDD" id="cd00024">
    <property type="entry name" value="CD_CSD"/>
    <property type="match status" value="1"/>
</dbReference>
<dbReference type="GO" id="GO:0006338">
    <property type="term" value="P:chromatin remodeling"/>
    <property type="evidence" value="ECO:0007669"/>
    <property type="project" value="UniProtKB-ARBA"/>
</dbReference>
<feature type="region of interest" description="Disordered" evidence="4">
    <location>
        <begin position="1"/>
        <end position="49"/>
    </location>
</feature>
<evidence type="ECO:0000256" key="3">
    <source>
        <dbReference type="ARBA" id="ARBA00023242"/>
    </source>
</evidence>
<protein>
    <submittedName>
        <fullName evidence="6">Heterochromatin protein HP1</fullName>
    </submittedName>
</protein>
<dbReference type="AlphaFoldDB" id="A0A8A1MK02"/>
<feature type="region of interest" description="Disordered" evidence="4">
    <location>
        <begin position="134"/>
        <end position="174"/>
    </location>
</feature>
<dbReference type="Proteomes" id="UP000663671">
    <property type="component" value="Chromosome 3"/>
</dbReference>
<dbReference type="EMBL" id="CP069115">
    <property type="protein sequence ID" value="QSS66431.1"/>
    <property type="molecule type" value="Genomic_DNA"/>
</dbReference>
<gene>
    <name evidence="6" type="ORF">I7I51_07288</name>
</gene>
<dbReference type="Pfam" id="PF01393">
    <property type="entry name" value="Chromo_shadow"/>
    <property type="match status" value="1"/>
</dbReference>
<accession>A0A8A1MK02</accession>
<dbReference type="SMART" id="SM00300">
    <property type="entry name" value="ChSh"/>
    <property type="match status" value="1"/>
</dbReference>
<keyword evidence="3" id="KW-0539">Nucleus</keyword>
<dbReference type="InterPro" id="IPR008251">
    <property type="entry name" value="Chromo_shadow_dom"/>
</dbReference>
<dbReference type="PROSITE" id="PS50013">
    <property type="entry name" value="CHROMO_2"/>
    <property type="match status" value="1"/>
</dbReference>
<dbReference type="Gene3D" id="2.40.50.40">
    <property type="match status" value="2"/>
</dbReference>
<organism evidence="6 7">
    <name type="scientific">Ajellomyces capsulatus</name>
    <name type="common">Darling's disease fungus</name>
    <name type="synonym">Histoplasma capsulatum</name>
    <dbReference type="NCBI Taxonomy" id="5037"/>
    <lineage>
        <taxon>Eukaryota</taxon>
        <taxon>Fungi</taxon>
        <taxon>Dikarya</taxon>
        <taxon>Ascomycota</taxon>
        <taxon>Pezizomycotina</taxon>
        <taxon>Eurotiomycetes</taxon>
        <taxon>Eurotiomycetidae</taxon>
        <taxon>Onygenales</taxon>
        <taxon>Ajellomycetaceae</taxon>
        <taxon>Histoplasma</taxon>
    </lineage>
</organism>
<comment type="subcellular location">
    <subcellularLocation>
        <location evidence="1">Nucleus</location>
    </subcellularLocation>
</comment>
<dbReference type="VEuPathDB" id="FungiDB:I7I51_07288"/>
<evidence type="ECO:0000313" key="7">
    <source>
        <dbReference type="Proteomes" id="UP000663671"/>
    </source>
</evidence>
<reference evidence="6" key="1">
    <citation type="submission" date="2021-01" db="EMBL/GenBank/DDBJ databases">
        <title>Chromosome-level genome assembly of a human fungal pathogen reveals clustering of transcriptionally co-regulated genes.</title>
        <authorList>
            <person name="Voorhies M."/>
            <person name="Cohen S."/>
            <person name="Shea T.P."/>
            <person name="Petrus S."/>
            <person name="Munoz J.F."/>
            <person name="Poplawski S."/>
            <person name="Goldman W.E."/>
            <person name="Michael T."/>
            <person name="Cuomo C.A."/>
            <person name="Sil A."/>
            <person name="Beyhan S."/>
        </authorList>
    </citation>
    <scope>NUCLEOTIDE SEQUENCE</scope>
    <source>
        <strain evidence="6">WU24</strain>
    </source>
</reference>
<dbReference type="InterPro" id="IPR051219">
    <property type="entry name" value="Heterochromatin_chromo-domain"/>
</dbReference>
<dbReference type="PANTHER" id="PTHR22812">
    <property type="entry name" value="CHROMOBOX PROTEIN"/>
    <property type="match status" value="1"/>
</dbReference>
<name>A0A8A1MK02_AJECA</name>
<evidence type="ECO:0000256" key="1">
    <source>
        <dbReference type="ARBA" id="ARBA00004123"/>
    </source>
</evidence>
<dbReference type="GO" id="GO:0005634">
    <property type="term" value="C:nucleus"/>
    <property type="evidence" value="ECO:0007669"/>
    <property type="project" value="UniProtKB-SubCell"/>
</dbReference>
<feature type="compositionally biased region" description="Polar residues" evidence="4">
    <location>
        <begin position="144"/>
        <end position="156"/>
    </location>
</feature>
<evidence type="ECO:0000313" key="6">
    <source>
        <dbReference type="EMBL" id="QSS66431.1"/>
    </source>
</evidence>
<evidence type="ECO:0000256" key="2">
    <source>
        <dbReference type="ARBA" id="ARBA00011353"/>
    </source>
</evidence>
<feature type="compositionally biased region" description="Acidic residues" evidence="4">
    <location>
        <begin position="36"/>
        <end position="49"/>
    </location>
</feature>
<comment type="subunit">
    <text evidence="2">Component of the NuA4 histone acetyltransferase complex.</text>
</comment>
<proteinExistence type="predicted"/>
<dbReference type="SUPFAM" id="SSF54160">
    <property type="entry name" value="Chromo domain-like"/>
    <property type="match status" value="2"/>
</dbReference>
<sequence length="246" mass="27905">MPPALQLSEDESAGESIPFNDAEEQQLVSKKRDMPSDVDEDDSDSGEEGDDVLWVMSLRKMWVATSVLNLWSSPLRNIQGTLLFQVKWKGYEDPQDQTLEPEENLVYFYLAPDSTAEGAADVVKEYFSIIGGRPEKPSKKRKSITGSTPTPDTSTVKRSKKSRDSEANGTPEIENNVADWVPKTKNWDSQVKSVDTIMRDPPTGNLFVYLNWNNDKKAKVSIQQCYEKCPQKMLQFYEQHLVFKDA</sequence>
<evidence type="ECO:0000259" key="5">
    <source>
        <dbReference type="PROSITE" id="PS50013"/>
    </source>
</evidence>
<dbReference type="InterPro" id="IPR016197">
    <property type="entry name" value="Chromo-like_dom_sf"/>
</dbReference>
<dbReference type="InterPro" id="IPR000953">
    <property type="entry name" value="Chromo/chromo_shadow_dom"/>
</dbReference>
<evidence type="ECO:0000256" key="4">
    <source>
        <dbReference type="SAM" id="MobiDB-lite"/>
    </source>
</evidence>
<dbReference type="OrthoDB" id="433924at2759"/>